<accession>A0A2R6RVG6</accession>
<dbReference type="InterPro" id="IPR041078">
    <property type="entry name" value="Plavaka"/>
</dbReference>
<feature type="domain" description="C2H2-type" evidence="3">
    <location>
        <begin position="95"/>
        <end position="123"/>
    </location>
</feature>
<reference evidence="4 5" key="1">
    <citation type="submission" date="2018-02" db="EMBL/GenBank/DDBJ databases">
        <title>Genome sequence of the basidiomycete white-rot fungus Phlebia centrifuga.</title>
        <authorList>
            <person name="Granchi Z."/>
            <person name="Peng M."/>
            <person name="de Vries R.P."/>
            <person name="Hilden K."/>
            <person name="Makela M.R."/>
            <person name="Grigoriev I."/>
            <person name="Riley R."/>
        </authorList>
    </citation>
    <scope>NUCLEOTIDE SEQUENCE [LARGE SCALE GENOMIC DNA]</scope>
    <source>
        <strain evidence="4 5">FBCC195</strain>
    </source>
</reference>
<protein>
    <recommendedName>
        <fullName evidence="3">C2H2-type domain-containing protein</fullName>
    </recommendedName>
</protein>
<proteinExistence type="predicted"/>
<feature type="compositionally biased region" description="Pro residues" evidence="2">
    <location>
        <begin position="119"/>
        <end position="131"/>
    </location>
</feature>
<evidence type="ECO:0000256" key="1">
    <source>
        <dbReference type="PROSITE-ProRule" id="PRU00042"/>
    </source>
</evidence>
<dbReference type="PROSITE" id="PS50157">
    <property type="entry name" value="ZINC_FINGER_C2H2_2"/>
    <property type="match status" value="1"/>
</dbReference>
<keyword evidence="1" id="KW-0862">Zinc</keyword>
<evidence type="ECO:0000313" key="4">
    <source>
        <dbReference type="EMBL" id="PSS34001.1"/>
    </source>
</evidence>
<keyword evidence="1" id="KW-0479">Metal-binding</keyword>
<name>A0A2R6RVG6_9APHY</name>
<evidence type="ECO:0000256" key="2">
    <source>
        <dbReference type="SAM" id="MobiDB-lite"/>
    </source>
</evidence>
<dbReference type="InterPro" id="IPR013087">
    <property type="entry name" value="Znf_C2H2_type"/>
</dbReference>
<keyword evidence="5" id="KW-1185">Reference proteome</keyword>
<dbReference type="Pfam" id="PF18759">
    <property type="entry name" value="Plavaka"/>
    <property type="match status" value="1"/>
</dbReference>
<evidence type="ECO:0000259" key="3">
    <source>
        <dbReference type="PROSITE" id="PS50157"/>
    </source>
</evidence>
<feature type="compositionally biased region" description="Acidic residues" evidence="2">
    <location>
        <begin position="793"/>
        <end position="810"/>
    </location>
</feature>
<keyword evidence="1" id="KW-0863">Zinc-finger</keyword>
<dbReference type="GO" id="GO:0008270">
    <property type="term" value="F:zinc ion binding"/>
    <property type="evidence" value="ECO:0007669"/>
    <property type="project" value="UniProtKB-KW"/>
</dbReference>
<dbReference type="AlphaFoldDB" id="A0A2R6RVG6"/>
<feature type="compositionally biased region" description="Basic and acidic residues" evidence="2">
    <location>
        <begin position="133"/>
        <end position="143"/>
    </location>
</feature>
<dbReference type="EMBL" id="MLYV02000164">
    <property type="protein sequence ID" value="PSS34001.1"/>
    <property type="molecule type" value="Genomic_DNA"/>
</dbReference>
<dbReference type="Proteomes" id="UP000186601">
    <property type="component" value="Unassembled WGS sequence"/>
</dbReference>
<sequence>MSASTSASTSASAPTSMSSSTSGHQYTAEKCALGWSLREDCEERRGGEERLLSQPARFHFRRCPKIKIRELILDVPLTPIMPRACARTQHNPLRFSCDLCSRLFTTQSGIKRHAQQMHPRPPPPTTIPIPPHNSHDSHGHNHNENTASDIDNCQDAHLLRNENTETPAVAHVEYHKVFNATPCNKNGSNTPAGAELLPRDVEEGWSPFRNRVEFELAEFLFVEEQMGQQKINRLMDLWAATLLKHGDSPPFANYKDMHNVIDSIPLGDAPWKCFSVKYTGEIPQHNPSTWMSQVHEIYYRDPDTVIRQMLDNPEFADGFDPIPRNAFDAKGKQVFSDFMTGNWAWRQADKLAENPNNKGAMLVPVIAGSDKTTVSVGTGQNEYYPLYLSIGNIENRVRRAHRDGLVPIAFLAIPKTGRQYDDDVAYRTFRWQLYHQSLARIFKSLKPHMETPTILRHYRQAIYCMGPSIADYPEQALLAGIVQGWCPRCQAVNKDLDDGDSARRTRELTDILASVYDLKVLHEKHGIHGDIIPFTNDFPNADIHELLAPDLLHQLIKGTFKDHLVTWVGEYLVIKHGAPAANKIMDDIDRRIAATPPFPGLRHFYEGRRFKQWTGDDSKALMKVYLPAIAGHVPDDMVQAIAAFLDFCYLVRRSTIDHNVLTHIEDALTRFYKYREIFTTTGVRLTISLPRQHSMKHYIHLIQEYGAPNGLCSSITESKHIKAVKEPWRRSSRYEALGQMLKTNQRLSKLAAARAHFKTRGMLCGTALSDELHQLLPSELHEELLGEEREVREGDDDVVGEAAREDDDGGPVDGMKVATTVDMAKRPHE</sequence>
<dbReference type="PROSITE" id="PS00028">
    <property type="entry name" value="ZINC_FINGER_C2H2_1"/>
    <property type="match status" value="1"/>
</dbReference>
<feature type="region of interest" description="Disordered" evidence="2">
    <location>
        <begin position="1"/>
        <end position="23"/>
    </location>
</feature>
<gene>
    <name evidence="4" type="ORF">PHLCEN_2v1957</name>
</gene>
<feature type="region of interest" description="Disordered" evidence="2">
    <location>
        <begin position="784"/>
        <end position="829"/>
    </location>
</feature>
<dbReference type="STRING" id="98765.A0A2R6RVG6"/>
<feature type="region of interest" description="Disordered" evidence="2">
    <location>
        <begin position="113"/>
        <end position="146"/>
    </location>
</feature>
<organism evidence="4 5">
    <name type="scientific">Hermanssonia centrifuga</name>
    <dbReference type="NCBI Taxonomy" id="98765"/>
    <lineage>
        <taxon>Eukaryota</taxon>
        <taxon>Fungi</taxon>
        <taxon>Dikarya</taxon>
        <taxon>Basidiomycota</taxon>
        <taxon>Agaricomycotina</taxon>
        <taxon>Agaricomycetes</taxon>
        <taxon>Polyporales</taxon>
        <taxon>Meruliaceae</taxon>
        <taxon>Hermanssonia</taxon>
    </lineage>
</organism>
<dbReference type="OrthoDB" id="3199698at2759"/>
<comment type="caution">
    <text evidence="4">The sequence shown here is derived from an EMBL/GenBank/DDBJ whole genome shotgun (WGS) entry which is preliminary data.</text>
</comment>
<evidence type="ECO:0000313" key="5">
    <source>
        <dbReference type="Proteomes" id="UP000186601"/>
    </source>
</evidence>
<feature type="compositionally biased region" description="Low complexity" evidence="2">
    <location>
        <begin position="1"/>
        <end position="22"/>
    </location>
</feature>